<dbReference type="InterPro" id="IPR056599">
    <property type="entry name" value="AAA_lid_fung"/>
</dbReference>
<reference evidence="3" key="1">
    <citation type="submission" date="2016-03" db="EMBL/GenBank/DDBJ databases">
        <title>Draft genome sequence of Rosellinia necatrix.</title>
        <authorList>
            <person name="Kanematsu S."/>
        </authorList>
    </citation>
    <scope>NUCLEOTIDE SEQUENCE [LARGE SCALE GENOMIC DNA]</scope>
    <source>
        <strain evidence="3">W97</strain>
    </source>
</reference>
<dbReference type="Pfam" id="PF00004">
    <property type="entry name" value="AAA"/>
    <property type="match status" value="1"/>
</dbReference>
<name>A0A1S7ULM4_ROSNE</name>
<evidence type="ECO:0000256" key="1">
    <source>
        <dbReference type="SAM" id="MobiDB-lite"/>
    </source>
</evidence>
<dbReference type="InterPro" id="IPR054289">
    <property type="entry name" value="DUF7025"/>
</dbReference>
<dbReference type="Pfam" id="PF22942">
    <property type="entry name" value="DUF7025"/>
    <property type="match status" value="1"/>
</dbReference>
<dbReference type="InterPro" id="IPR003959">
    <property type="entry name" value="ATPase_AAA_core"/>
</dbReference>
<dbReference type="InterPro" id="IPR003593">
    <property type="entry name" value="AAA+_ATPase"/>
</dbReference>
<accession>A0A1S7ULM4</accession>
<dbReference type="CDD" id="cd19481">
    <property type="entry name" value="RecA-like_protease"/>
    <property type="match status" value="1"/>
</dbReference>
<dbReference type="Proteomes" id="UP000054516">
    <property type="component" value="Unassembled WGS sequence"/>
</dbReference>
<sequence length="810" mass="91373">MLAQPKSTLERADSIDSFEEVSTKIIKASDPESNGVLRVDGKVPPVLHVLKYIGWNDAVVECRQSLTPFKHFSPFKDKDAPNDVQIGEYGEGDDDKPVLDITYKMNKPNSDYRRRDRCNPNERPITAAFDLNEYRYDDGGDTDDEGQAAATSAAKPTITMNIHSQYLIHALQAVISYYPRVNLQDSPVSVPAPYRILYLHRAELAHYRDNQPDCHGPEYAETTARHIDVLLQFLAENMGETLVKEEALHKMDHPSATFNLFWLLLKPGQIIYARRFGLWTPYVISGVKGGSSNTFNQYKIDCWYLESNGVVVKRYMETFRVQPWTGEQPINSLPVIPEAFWIEDEVAQGGKTMKEKCIEEGRLYWELLKKPTYMEYDGQLVNPSSGNGQIPGPTGKLRGRVICDPVGFDRYYTASPDLNGGNRPSLNSSRQGSPLPPPVDHLPRSLPRCGCDACDKSRDPTRGNDGPYAGFRDLDATRDTPPDSEVFYHVLSNVMPSFIPNNRRWACVNLAYLKPIKANRDAFKDLVLDDEIKMTVKALIGKLATEAEGRLLPWNTDFVQNKGEGRIFLLHGTPGVGKTSTAECIAEATNRPLIAITSGDLGVDTYRVEESLKYFLELGQRYGALLLLDEADVYLERRRSKDITRNGLVSTFLRALEYYRGVLFLTTNRVQAFDSAFLSRIHVALHYKNLRDEDRERIWANTFERLDRESNGTVRISAAARNLLLSSTDGNNADSRIRSLKWNGREIRNAMQMMLAMAESEAREEGSKVVTVSQKHVTAMVNLSGDFRDYLKRTTPVEGIQDVEVEGDDL</sequence>
<proteinExistence type="predicted"/>
<dbReference type="Gene3D" id="3.40.50.300">
    <property type="entry name" value="P-loop containing nucleotide triphosphate hydrolases"/>
    <property type="match status" value="1"/>
</dbReference>
<evidence type="ECO:0000259" key="2">
    <source>
        <dbReference type="SMART" id="SM00382"/>
    </source>
</evidence>
<dbReference type="OrthoDB" id="10042665at2759"/>
<dbReference type="EMBL" id="DF977576">
    <property type="protein sequence ID" value="GAP84209.1"/>
    <property type="molecule type" value="Genomic_DNA"/>
</dbReference>
<feature type="compositionally biased region" description="Polar residues" evidence="1">
    <location>
        <begin position="422"/>
        <end position="432"/>
    </location>
</feature>
<evidence type="ECO:0000313" key="4">
    <source>
        <dbReference type="Proteomes" id="UP000054516"/>
    </source>
</evidence>
<dbReference type="InterPro" id="IPR027417">
    <property type="entry name" value="P-loop_NTPase"/>
</dbReference>
<dbReference type="SUPFAM" id="SSF52540">
    <property type="entry name" value="P-loop containing nucleoside triphosphate hydrolases"/>
    <property type="match status" value="1"/>
</dbReference>
<dbReference type="AlphaFoldDB" id="A0A1S7ULM4"/>
<dbReference type="SMART" id="SM00382">
    <property type="entry name" value="AAA"/>
    <property type="match status" value="1"/>
</dbReference>
<keyword evidence="4" id="KW-1185">Reference proteome</keyword>
<feature type="domain" description="AAA+ ATPase" evidence="2">
    <location>
        <begin position="564"/>
        <end position="691"/>
    </location>
</feature>
<feature type="region of interest" description="Disordered" evidence="1">
    <location>
        <begin position="414"/>
        <end position="444"/>
    </location>
</feature>
<dbReference type="OMA" id="VALHYKN"/>
<dbReference type="Pfam" id="PF23232">
    <property type="entry name" value="AAA_lid_13"/>
    <property type="match status" value="1"/>
</dbReference>
<gene>
    <name evidence="3" type="ORF">SAMD00023353_13100070</name>
</gene>
<dbReference type="STRING" id="77044.A0A1S7ULM4"/>
<evidence type="ECO:0000313" key="3">
    <source>
        <dbReference type="EMBL" id="GAP84209.1"/>
    </source>
</evidence>
<dbReference type="PANTHER" id="PTHR46411:SF2">
    <property type="entry name" value="AAA+ ATPASE DOMAIN-CONTAINING PROTEIN"/>
    <property type="match status" value="1"/>
</dbReference>
<dbReference type="PANTHER" id="PTHR46411">
    <property type="entry name" value="FAMILY ATPASE, PUTATIVE-RELATED"/>
    <property type="match status" value="1"/>
</dbReference>
<dbReference type="GO" id="GO:0005524">
    <property type="term" value="F:ATP binding"/>
    <property type="evidence" value="ECO:0007669"/>
    <property type="project" value="InterPro"/>
</dbReference>
<protein>
    <submittedName>
        <fullName evidence="3">Putative TOB3</fullName>
    </submittedName>
</protein>
<dbReference type="GO" id="GO:0016887">
    <property type="term" value="F:ATP hydrolysis activity"/>
    <property type="evidence" value="ECO:0007669"/>
    <property type="project" value="InterPro"/>
</dbReference>
<organism evidence="3">
    <name type="scientific">Rosellinia necatrix</name>
    <name type="common">White root-rot fungus</name>
    <dbReference type="NCBI Taxonomy" id="77044"/>
    <lineage>
        <taxon>Eukaryota</taxon>
        <taxon>Fungi</taxon>
        <taxon>Dikarya</taxon>
        <taxon>Ascomycota</taxon>
        <taxon>Pezizomycotina</taxon>
        <taxon>Sordariomycetes</taxon>
        <taxon>Xylariomycetidae</taxon>
        <taxon>Xylariales</taxon>
        <taxon>Xylariaceae</taxon>
        <taxon>Rosellinia</taxon>
    </lineage>
</organism>